<name>A0A0E9WEC3_ANGAN</name>
<organism evidence="1">
    <name type="scientific">Anguilla anguilla</name>
    <name type="common">European freshwater eel</name>
    <name type="synonym">Muraena anguilla</name>
    <dbReference type="NCBI Taxonomy" id="7936"/>
    <lineage>
        <taxon>Eukaryota</taxon>
        <taxon>Metazoa</taxon>
        <taxon>Chordata</taxon>
        <taxon>Craniata</taxon>
        <taxon>Vertebrata</taxon>
        <taxon>Euteleostomi</taxon>
        <taxon>Actinopterygii</taxon>
        <taxon>Neopterygii</taxon>
        <taxon>Teleostei</taxon>
        <taxon>Anguilliformes</taxon>
        <taxon>Anguillidae</taxon>
        <taxon>Anguilla</taxon>
    </lineage>
</organism>
<sequence length="60" mass="6664">MRSLSRSLSLPLSHTSTPLAFPFLKDIQLLIDRVTVVHFESLTYTCSTGGVIFNISIILL</sequence>
<accession>A0A0E9WEC3</accession>
<reference evidence="1" key="1">
    <citation type="submission" date="2014-11" db="EMBL/GenBank/DDBJ databases">
        <authorList>
            <person name="Amaro Gonzalez C."/>
        </authorList>
    </citation>
    <scope>NUCLEOTIDE SEQUENCE</scope>
</reference>
<dbReference type="AlphaFoldDB" id="A0A0E9WEC3"/>
<proteinExistence type="predicted"/>
<protein>
    <submittedName>
        <fullName evidence="1">Uncharacterized protein</fullName>
    </submittedName>
</protein>
<dbReference type="EMBL" id="GBXM01019865">
    <property type="protein sequence ID" value="JAH88712.1"/>
    <property type="molecule type" value="Transcribed_RNA"/>
</dbReference>
<evidence type="ECO:0000313" key="1">
    <source>
        <dbReference type="EMBL" id="JAH88712.1"/>
    </source>
</evidence>
<reference evidence="1" key="2">
    <citation type="journal article" date="2015" name="Fish Shellfish Immunol.">
        <title>Early steps in the European eel (Anguilla anguilla)-Vibrio vulnificus interaction in the gills: Role of the RtxA13 toxin.</title>
        <authorList>
            <person name="Callol A."/>
            <person name="Pajuelo D."/>
            <person name="Ebbesson L."/>
            <person name="Teles M."/>
            <person name="MacKenzie S."/>
            <person name="Amaro C."/>
        </authorList>
    </citation>
    <scope>NUCLEOTIDE SEQUENCE</scope>
</reference>